<feature type="region of interest" description="Disordered" evidence="1">
    <location>
        <begin position="1"/>
        <end position="43"/>
    </location>
</feature>
<feature type="compositionally biased region" description="Basic residues" evidence="1">
    <location>
        <begin position="24"/>
        <end position="37"/>
    </location>
</feature>
<evidence type="ECO:0000256" key="2">
    <source>
        <dbReference type="SAM" id="Phobius"/>
    </source>
</evidence>
<accession>A0ABR2URP7</accession>
<gene>
    <name evidence="3" type="ORF">SUNI508_09078</name>
</gene>
<keyword evidence="2" id="KW-1133">Transmembrane helix</keyword>
<reference evidence="3 4" key="1">
    <citation type="journal article" date="2024" name="J. Plant Pathol.">
        <title>Sequence and assembly of the genome of Seiridium unicorne, isolate CBS 538.82, causal agent of cypress canker disease.</title>
        <authorList>
            <person name="Scali E."/>
            <person name="Rocca G.D."/>
            <person name="Danti R."/>
            <person name="Garbelotto M."/>
            <person name="Barberini S."/>
            <person name="Baroncelli R."/>
            <person name="Emiliani G."/>
        </authorList>
    </citation>
    <scope>NUCLEOTIDE SEQUENCE [LARGE SCALE GENOMIC DNA]</scope>
    <source>
        <strain evidence="3 4">BM-138-508</strain>
    </source>
</reference>
<name>A0ABR2URP7_9PEZI</name>
<evidence type="ECO:0000313" key="4">
    <source>
        <dbReference type="Proteomes" id="UP001408356"/>
    </source>
</evidence>
<evidence type="ECO:0000256" key="1">
    <source>
        <dbReference type="SAM" id="MobiDB-lite"/>
    </source>
</evidence>
<protein>
    <submittedName>
        <fullName evidence="3">General substrate transporter</fullName>
    </submittedName>
</protein>
<evidence type="ECO:0000313" key="3">
    <source>
        <dbReference type="EMBL" id="KAK9417060.1"/>
    </source>
</evidence>
<feature type="compositionally biased region" description="Basic and acidic residues" evidence="1">
    <location>
        <begin position="12"/>
        <end position="23"/>
    </location>
</feature>
<keyword evidence="2" id="KW-0812">Transmembrane</keyword>
<keyword evidence="4" id="KW-1185">Reference proteome</keyword>
<sequence>MNFAESMGDSIGHVEEQRSDAKNRTRNQKKKAQKRRAMRETLERRSSKDEVLVRIMGWSGWYHEEYHSRESLIALSDKFKHILSDGRNLLQMSLEDHEEWDVVLEALRYIDEPTGLSPGWKVDGTVNEHDAAAKPEHFLEHLVKLARLYLMAKTMGTGKLMRAALKGIHCAIRLVGQCFSNFILRVKGRWSLEFIRPWVEYFYSYFAGTAYIIYQAVGCIDTNCGCAIEDSIQFTALGGVKEKKHCGYESNEPWECTGGRRVIFKLVDTFERALSPLSSPDRPFKFEKPEAIWRKALTPDTKFPKHAYNSSDADNGSVGTSVRDNHIRQIWSATSQAPMAIGHSFDKEYHHYNNGLDFRRLRKPHLAFAAFGEKGYWKLYLIYTCWIFLELCFVYFAYVETRDPTLGELSKVIDGTDANVAHVDLAQIEKEAEVMAMHGAR</sequence>
<organism evidence="3 4">
    <name type="scientific">Seiridium unicorne</name>
    <dbReference type="NCBI Taxonomy" id="138068"/>
    <lineage>
        <taxon>Eukaryota</taxon>
        <taxon>Fungi</taxon>
        <taxon>Dikarya</taxon>
        <taxon>Ascomycota</taxon>
        <taxon>Pezizomycotina</taxon>
        <taxon>Sordariomycetes</taxon>
        <taxon>Xylariomycetidae</taxon>
        <taxon>Amphisphaeriales</taxon>
        <taxon>Sporocadaceae</taxon>
        <taxon>Seiridium</taxon>
    </lineage>
</organism>
<dbReference type="Proteomes" id="UP001408356">
    <property type="component" value="Unassembled WGS sequence"/>
</dbReference>
<feature type="transmembrane region" description="Helical" evidence="2">
    <location>
        <begin position="380"/>
        <end position="398"/>
    </location>
</feature>
<keyword evidence="2" id="KW-0472">Membrane</keyword>
<proteinExistence type="predicted"/>
<comment type="caution">
    <text evidence="3">The sequence shown here is derived from an EMBL/GenBank/DDBJ whole genome shotgun (WGS) entry which is preliminary data.</text>
</comment>
<dbReference type="EMBL" id="JARVKF010000401">
    <property type="protein sequence ID" value="KAK9417060.1"/>
    <property type="molecule type" value="Genomic_DNA"/>
</dbReference>